<accession>A0AC35UBU8</accession>
<reference evidence="2" key="1">
    <citation type="submission" date="2016-11" db="UniProtKB">
        <authorList>
            <consortium name="WormBaseParasite"/>
        </authorList>
    </citation>
    <scope>IDENTIFICATION</scope>
    <source>
        <strain evidence="2">KR3021</strain>
    </source>
</reference>
<organism evidence="1 2">
    <name type="scientific">Rhabditophanes sp. KR3021</name>
    <dbReference type="NCBI Taxonomy" id="114890"/>
    <lineage>
        <taxon>Eukaryota</taxon>
        <taxon>Metazoa</taxon>
        <taxon>Ecdysozoa</taxon>
        <taxon>Nematoda</taxon>
        <taxon>Chromadorea</taxon>
        <taxon>Rhabditida</taxon>
        <taxon>Tylenchina</taxon>
        <taxon>Panagrolaimomorpha</taxon>
        <taxon>Strongyloidoidea</taxon>
        <taxon>Alloionematidae</taxon>
        <taxon>Rhabditophanes</taxon>
    </lineage>
</organism>
<dbReference type="WBParaSite" id="RSKR_0001006500.1">
    <property type="protein sequence ID" value="RSKR_0001006500.1"/>
    <property type="gene ID" value="RSKR_0001006500"/>
</dbReference>
<dbReference type="Proteomes" id="UP000095286">
    <property type="component" value="Unplaced"/>
</dbReference>
<proteinExistence type="predicted"/>
<name>A0AC35UBU8_9BILA</name>
<evidence type="ECO:0000313" key="1">
    <source>
        <dbReference type="Proteomes" id="UP000095286"/>
    </source>
</evidence>
<sequence>MPSQVRVTVKKKWARNIFYGKLLRDWKELATCPKIKRNLNAAVEGITKYPFHLVDQTELKQVPGIGKTLSSKLDVAYREVCNFMDTEPDMETIERLGRGEALALLKTSKETNNEYKTKPTRTALSQSIENVRIQSQSSQSFATNQLTTKRKCYGIKPSISSLDDIRYSSQLISSQSLNKFNDANENNNYGDALESSIYFVNPSTESGRVLLICDNREQGGNRGYKSVIDHLIKMKVPFELRPLSVGDFVWIWKTPSREIVLDYVVERKSWEDLRASIRSDRLEDQKTRMKECGASHLVLLAEGKDIKDTSLEQCLITFSVTHKFIIQRTETTAETAEFLQILTDRFEERAETETFNGPEFFHYQDQNKKTKPLSVREIFAKQLTVCPQITMDKALLITQRFPNFASLFKLYQINNQKGNEDKLCPKILLHAHISQISVSQSTQLALFFNQL</sequence>
<evidence type="ECO:0000313" key="2">
    <source>
        <dbReference type="WBParaSite" id="RSKR_0001006500.1"/>
    </source>
</evidence>
<protein>
    <submittedName>
        <fullName evidence="2">Crossover junction endonuclease MUS81</fullName>
    </submittedName>
</protein>